<proteinExistence type="predicted"/>
<dbReference type="AlphaFoldDB" id="A0A4Q4KEG7"/>
<feature type="signal peptide" evidence="1">
    <location>
        <begin position="1"/>
        <end position="21"/>
    </location>
</feature>
<keyword evidence="1" id="KW-0732">Signal</keyword>
<sequence>MKKSLFTIVICCITISSTAQVNNHKDTNTLDMRTNKFDVELFMKNKINSDEYQYVDNGYDILLIKTPNDYIKIVSKIDENLKTHYLYDKNSLLLTGEQQYFLSIPIGHYVNYTDKGESIKNKELKGSFPFSIIQLIDKMKNDFHLDINKKNKRLTIGIDYNENNSPYYFIRYPIHDGANNSYRFIKIDANSGEFISENVSYDKD</sequence>
<dbReference type="RefSeq" id="WP_130095147.1">
    <property type="nucleotide sequence ID" value="NZ_SETE01000010.1"/>
</dbReference>
<keyword evidence="3" id="KW-1185">Reference proteome</keyword>
<evidence type="ECO:0000256" key="1">
    <source>
        <dbReference type="SAM" id="SignalP"/>
    </source>
</evidence>
<dbReference type="EMBL" id="SETE01000010">
    <property type="protein sequence ID" value="RYM30857.1"/>
    <property type="molecule type" value="Genomic_DNA"/>
</dbReference>
<gene>
    <name evidence="2" type="ORF">ERX46_17395</name>
</gene>
<dbReference type="Proteomes" id="UP000293952">
    <property type="component" value="Unassembled WGS sequence"/>
</dbReference>
<protein>
    <recommendedName>
        <fullName evidence="4">PepSY domain-containing protein</fullName>
    </recommendedName>
</protein>
<dbReference type="OrthoDB" id="1274094at2"/>
<comment type="caution">
    <text evidence="2">The sequence shown here is derived from an EMBL/GenBank/DDBJ whole genome shotgun (WGS) entry which is preliminary data.</text>
</comment>
<accession>A0A4Q4KEG7</accession>
<feature type="chain" id="PRO_5020618102" description="PepSY domain-containing protein" evidence="1">
    <location>
        <begin position="22"/>
        <end position="204"/>
    </location>
</feature>
<evidence type="ECO:0000313" key="2">
    <source>
        <dbReference type="EMBL" id="RYM30857.1"/>
    </source>
</evidence>
<reference evidence="2 3" key="1">
    <citation type="submission" date="2019-02" db="EMBL/GenBank/DDBJ databases">
        <title>Genome sequence of the sea-ice species Brumimicrobium glaciale.</title>
        <authorList>
            <person name="Bowman J.P."/>
        </authorList>
    </citation>
    <scope>NUCLEOTIDE SEQUENCE [LARGE SCALE GENOMIC DNA]</scope>
    <source>
        <strain evidence="2 3">IC156</strain>
    </source>
</reference>
<evidence type="ECO:0000313" key="3">
    <source>
        <dbReference type="Proteomes" id="UP000293952"/>
    </source>
</evidence>
<evidence type="ECO:0008006" key="4">
    <source>
        <dbReference type="Google" id="ProtNLM"/>
    </source>
</evidence>
<organism evidence="2 3">
    <name type="scientific">Brumimicrobium glaciale</name>
    <dbReference type="NCBI Taxonomy" id="200475"/>
    <lineage>
        <taxon>Bacteria</taxon>
        <taxon>Pseudomonadati</taxon>
        <taxon>Bacteroidota</taxon>
        <taxon>Flavobacteriia</taxon>
        <taxon>Flavobacteriales</taxon>
        <taxon>Crocinitomicaceae</taxon>
        <taxon>Brumimicrobium</taxon>
    </lineage>
</organism>
<name>A0A4Q4KEG7_9FLAO</name>